<sequence>MIEFDRNSIGATFDQRVEIFNNRALKHKQAAEALVVPPRMKGEWTPFEQRRMESDALVKAWEDYFGPDIEENWIRLCRDLHVRGEMRTKDDYRKVCNLVNLDHFIKYPTPRQLLSALSIKLASYLGILPCLTKQKQEVPTTGEHRDIRPHALPSTWRWEQQLIGKGIDLTGRYLLTVS</sequence>
<accession>A0A1J7JMC5</accession>
<evidence type="ECO:0000313" key="2">
    <source>
        <dbReference type="Proteomes" id="UP000182658"/>
    </source>
</evidence>
<gene>
    <name evidence="1" type="ORF">CONLIGDRAFT_642565</name>
</gene>
<dbReference type="AlphaFoldDB" id="A0A1J7JMC5"/>
<dbReference type="EMBL" id="KV875096">
    <property type="protein sequence ID" value="OIW30468.1"/>
    <property type="molecule type" value="Genomic_DNA"/>
</dbReference>
<keyword evidence="2" id="KW-1185">Reference proteome</keyword>
<dbReference type="OrthoDB" id="6105938at2759"/>
<name>A0A1J7JMC5_9PEZI</name>
<proteinExistence type="predicted"/>
<organism evidence="1 2">
    <name type="scientific">Coniochaeta ligniaria NRRL 30616</name>
    <dbReference type="NCBI Taxonomy" id="1408157"/>
    <lineage>
        <taxon>Eukaryota</taxon>
        <taxon>Fungi</taxon>
        <taxon>Dikarya</taxon>
        <taxon>Ascomycota</taxon>
        <taxon>Pezizomycotina</taxon>
        <taxon>Sordariomycetes</taxon>
        <taxon>Sordariomycetidae</taxon>
        <taxon>Coniochaetales</taxon>
        <taxon>Coniochaetaceae</taxon>
        <taxon>Coniochaeta</taxon>
    </lineage>
</organism>
<dbReference type="Proteomes" id="UP000182658">
    <property type="component" value="Unassembled WGS sequence"/>
</dbReference>
<evidence type="ECO:0000313" key="1">
    <source>
        <dbReference type="EMBL" id="OIW30468.1"/>
    </source>
</evidence>
<dbReference type="InParanoid" id="A0A1J7JMC5"/>
<protein>
    <submittedName>
        <fullName evidence="1">Uncharacterized protein</fullName>
    </submittedName>
</protein>
<reference evidence="1 2" key="1">
    <citation type="submission" date="2016-10" db="EMBL/GenBank/DDBJ databases">
        <title>Draft genome sequence of Coniochaeta ligniaria NRRL30616, a lignocellulolytic fungus for bioabatement of inhibitors in plant biomass hydrolysates.</title>
        <authorList>
            <consortium name="DOE Joint Genome Institute"/>
            <person name="Jimenez D.J."/>
            <person name="Hector R.E."/>
            <person name="Riley R."/>
            <person name="Sun H."/>
            <person name="Grigoriev I.V."/>
            <person name="Van Elsas J.D."/>
            <person name="Nichols N.N."/>
        </authorList>
    </citation>
    <scope>NUCLEOTIDE SEQUENCE [LARGE SCALE GENOMIC DNA]</scope>
    <source>
        <strain evidence="1 2">NRRL 30616</strain>
    </source>
</reference>